<gene>
    <name evidence="1" type="ORF">AVEN_91106_1</name>
</gene>
<proteinExistence type="predicted"/>
<protein>
    <submittedName>
        <fullName evidence="1">Uncharacterized protein</fullName>
    </submittedName>
</protein>
<dbReference type="EMBL" id="BGPR01003459">
    <property type="protein sequence ID" value="GBM88415.1"/>
    <property type="molecule type" value="Genomic_DNA"/>
</dbReference>
<dbReference type="AlphaFoldDB" id="A0A4Y2JEV5"/>
<keyword evidence="2" id="KW-1185">Reference proteome</keyword>
<reference evidence="1 2" key="1">
    <citation type="journal article" date="2019" name="Sci. Rep.">
        <title>Orb-weaving spider Araneus ventricosus genome elucidates the spidroin gene catalogue.</title>
        <authorList>
            <person name="Kono N."/>
            <person name="Nakamura H."/>
            <person name="Ohtoshi R."/>
            <person name="Moran D.A.P."/>
            <person name="Shinohara A."/>
            <person name="Yoshida Y."/>
            <person name="Fujiwara M."/>
            <person name="Mori M."/>
            <person name="Tomita M."/>
            <person name="Arakawa K."/>
        </authorList>
    </citation>
    <scope>NUCLEOTIDE SEQUENCE [LARGE SCALE GENOMIC DNA]</scope>
</reference>
<comment type="caution">
    <text evidence="1">The sequence shown here is derived from an EMBL/GenBank/DDBJ whole genome shotgun (WGS) entry which is preliminary data.</text>
</comment>
<sequence length="99" mass="11225">MIKPSLIPTQSFGYTSFHHSPDSLPNDKSSSYDAKLHIRQSITSPIVVSISFRLYDDAKLRLYVVSLHSPDSCKIDKALRLFGRKAQVILRFHHSPDSL</sequence>
<dbReference type="Proteomes" id="UP000499080">
    <property type="component" value="Unassembled WGS sequence"/>
</dbReference>
<evidence type="ECO:0000313" key="2">
    <source>
        <dbReference type="Proteomes" id="UP000499080"/>
    </source>
</evidence>
<organism evidence="1 2">
    <name type="scientific">Araneus ventricosus</name>
    <name type="common">Orbweaver spider</name>
    <name type="synonym">Epeira ventricosa</name>
    <dbReference type="NCBI Taxonomy" id="182803"/>
    <lineage>
        <taxon>Eukaryota</taxon>
        <taxon>Metazoa</taxon>
        <taxon>Ecdysozoa</taxon>
        <taxon>Arthropoda</taxon>
        <taxon>Chelicerata</taxon>
        <taxon>Arachnida</taxon>
        <taxon>Araneae</taxon>
        <taxon>Araneomorphae</taxon>
        <taxon>Entelegynae</taxon>
        <taxon>Araneoidea</taxon>
        <taxon>Araneidae</taxon>
        <taxon>Araneus</taxon>
    </lineage>
</organism>
<evidence type="ECO:0000313" key="1">
    <source>
        <dbReference type="EMBL" id="GBM88415.1"/>
    </source>
</evidence>
<accession>A0A4Y2JEV5</accession>
<name>A0A4Y2JEV5_ARAVE</name>